<name>A0A1J1ADJ5_9EURY</name>
<evidence type="ECO:0000313" key="2">
    <source>
        <dbReference type="EMBL" id="APE96222.1"/>
    </source>
</evidence>
<reference evidence="3" key="1">
    <citation type="submission" date="2016-08" db="EMBL/GenBank/DDBJ databases">
        <title>Discovery of first anaerobic lithoheterotrophic haloarchae widely represented in hypersaline habitats.</title>
        <authorList>
            <person name="Sorokin D.Y."/>
            <person name="Kublanov I.V."/>
            <person name="Roman P."/>
            <person name="Sinninghe Damste J.S."/>
            <person name="Golyshin P.N."/>
            <person name="Rojo D."/>
            <person name="Ciordia S."/>
            <person name="Mena Md.C."/>
            <person name="Ferrer M."/>
            <person name="Smedile F."/>
            <person name="Messina E."/>
            <person name="La Cono V."/>
            <person name="Yakimov M.M."/>
        </authorList>
    </citation>
    <scope>NUCLEOTIDE SEQUENCE [LARGE SCALE GENOMIC DNA]</scope>
    <source>
        <strain evidence="3">HSR6</strain>
    </source>
</reference>
<accession>A0A1J1ADJ5</accession>
<dbReference type="AlphaFoldDB" id="A0A1J1ADJ5"/>
<dbReference type="RefSeq" id="WP_071933400.1">
    <property type="nucleotide sequence ID" value="NZ_CP016804.1"/>
</dbReference>
<dbReference type="EMBL" id="CP016804">
    <property type="protein sequence ID" value="APE96222.1"/>
    <property type="molecule type" value="Genomic_DNA"/>
</dbReference>
<dbReference type="OrthoDB" id="379773at2157"/>
<dbReference type="InterPro" id="IPR012437">
    <property type="entry name" value="DUF1638"/>
</dbReference>
<sequence length="273" mass="30311">MHGIVACETLYPEIRRIAPDAVVAYVPQWYHEFPIHAPESETAHELLQERIDELESQGVESVTVVYHDPAALEGLQTESVPLSVYRGRDCIELHLDRKPSGPGGERKNGGTYYLTRGWIDVAVDSYKVFNAYAGKLNDLVERFEEAERADPDMRVSWTESEKIERAAARSEGMGTDPAKLLRQVIGTYRHVVLIDTGLLRPFHHEYAERFRDFLANDIPDGDPVAVSLTVEAGTTEPLEAILTAPTSVSEVLTVEPGTPVPAEPGFRTGPQHP</sequence>
<feature type="domain" description="DUF1638" evidence="1">
    <location>
        <begin position="44"/>
        <end position="214"/>
    </location>
</feature>
<dbReference type="Pfam" id="PF07796">
    <property type="entry name" value="DUF1638"/>
    <property type="match status" value="1"/>
</dbReference>
<proteinExistence type="predicted"/>
<dbReference type="Proteomes" id="UP000186165">
    <property type="component" value="Chromosome"/>
</dbReference>
<dbReference type="GeneID" id="30418316"/>
<keyword evidence="3" id="KW-1185">Reference proteome</keyword>
<evidence type="ECO:0000313" key="3">
    <source>
        <dbReference type="Proteomes" id="UP000186165"/>
    </source>
</evidence>
<gene>
    <name evidence="2" type="ORF">HSR6_1785</name>
</gene>
<evidence type="ECO:0000259" key="1">
    <source>
        <dbReference type="Pfam" id="PF07796"/>
    </source>
</evidence>
<organism evidence="2 3">
    <name type="scientific">Halodesulfurarchaeum formicicum</name>
    <dbReference type="NCBI Taxonomy" id="1873524"/>
    <lineage>
        <taxon>Archaea</taxon>
        <taxon>Methanobacteriati</taxon>
        <taxon>Methanobacteriota</taxon>
        <taxon>Stenosarchaea group</taxon>
        <taxon>Halobacteria</taxon>
        <taxon>Halobacteriales</taxon>
        <taxon>Halobacteriaceae</taxon>
        <taxon>Halodesulfurarchaeum</taxon>
    </lineage>
</organism>
<protein>
    <recommendedName>
        <fullName evidence="1">DUF1638 domain-containing protein</fullName>
    </recommendedName>
</protein>
<dbReference type="KEGG" id="hhsr:HSR6_1785"/>